<reference evidence="2 3" key="1">
    <citation type="submission" date="2010-10" db="EMBL/GenBank/DDBJ databases">
        <title>Complete sequence of Frankia sp. EuI1c.</title>
        <authorList>
            <consortium name="US DOE Joint Genome Institute"/>
            <person name="Lucas S."/>
            <person name="Copeland A."/>
            <person name="Lapidus A."/>
            <person name="Cheng J.-F."/>
            <person name="Bruce D."/>
            <person name="Goodwin L."/>
            <person name="Pitluck S."/>
            <person name="Chertkov O."/>
            <person name="Detter J.C."/>
            <person name="Han C."/>
            <person name="Tapia R."/>
            <person name="Land M."/>
            <person name="Hauser L."/>
            <person name="Jeffries C."/>
            <person name="Kyrpides N."/>
            <person name="Ivanova N."/>
            <person name="Mikhailova N."/>
            <person name="Beauchemin N."/>
            <person name="Sen A."/>
            <person name="Sur S.A."/>
            <person name="Gtari M."/>
            <person name="Wall L."/>
            <person name="Tisa L."/>
            <person name="Woyke T."/>
        </authorList>
    </citation>
    <scope>NUCLEOTIDE SEQUENCE [LARGE SCALE GENOMIC DNA]</scope>
    <source>
        <strain evidence="3">DSM 45817 / CECT 9037 / EuI1c</strain>
    </source>
</reference>
<dbReference type="InParanoid" id="E3J7G5"/>
<dbReference type="InterPro" id="IPR036237">
    <property type="entry name" value="Xyl_isomerase-like_sf"/>
</dbReference>
<organism evidence="2 3">
    <name type="scientific">Pseudofrankia inefficax (strain DSM 45817 / CECT 9037 / DDB 130130 / EuI1c)</name>
    <name type="common">Frankia inefficax</name>
    <dbReference type="NCBI Taxonomy" id="298654"/>
    <lineage>
        <taxon>Bacteria</taxon>
        <taxon>Bacillati</taxon>
        <taxon>Actinomycetota</taxon>
        <taxon>Actinomycetes</taxon>
        <taxon>Frankiales</taxon>
        <taxon>Frankiaceae</taxon>
        <taxon>Pseudofrankia</taxon>
    </lineage>
</organism>
<dbReference type="AlphaFoldDB" id="E3J7G5"/>
<accession>E3J7G5</accession>
<protein>
    <submittedName>
        <fullName evidence="2">Xylose isomerase domain-containing protein TIM barrel</fullName>
    </submittedName>
</protein>
<dbReference type="PANTHER" id="PTHR12110">
    <property type="entry name" value="HYDROXYPYRUVATE ISOMERASE"/>
    <property type="match status" value="1"/>
</dbReference>
<dbReference type="GO" id="GO:0016853">
    <property type="term" value="F:isomerase activity"/>
    <property type="evidence" value="ECO:0007669"/>
    <property type="project" value="UniProtKB-KW"/>
</dbReference>
<dbReference type="KEGG" id="fri:FraEuI1c_1512"/>
<dbReference type="EMBL" id="CP002299">
    <property type="protein sequence ID" value="ADP79574.1"/>
    <property type="molecule type" value="Genomic_DNA"/>
</dbReference>
<dbReference type="PANTHER" id="PTHR12110:SF53">
    <property type="entry name" value="BLR5974 PROTEIN"/>
    <property type="match status" value="1"/>
</dbReference>
<dbReference type="InterPro" id="IPR050312">
    <property type="entry name" value="IolE/XylAMocC-like"/>
</dbReference>
<dbReference type="RefSeq" id="WP_013422693.1">
    <property type="nucleotide sequence ID" value="NC_014666.1"/>
</dbReference>
<evidence type="ECO:0000313" key="3">
    <source>
        <dbReference type="Proteomes" id="UP000002484"/>
    </source>
</evidence>
<dbReference type="STRING" id="298654.FraEuI1c_1512"/>
<keyword evidence="3" id="KW-1185">Reference proteome</keyword>
<proteinExistence type="predicted"/>
<gene>
    <name evidence="2" type="ordered locus">FraEuI1c_1512</name>
</gene>
<dbReference type="Gene3D" id="3.20.20.150">
    <property type="entry name" value="Divalent-metal-dependent TIM barrel enzymes"/>
    <property type="match status" value="1"/>
</dbReference>
<evidence type="ECO:0000313" key="2">
    <source>
        <dbReference type="EMBL" id="ADP79574.1"/>
    </source>
</evidence>
<name>E3J7G5_PSEI1</name>
<keyword evidence="2" id="KW-0413">Isomerase</keyword>
<evidence type="ECO:0000259" key="1">
    <source>
        <dbReference type="Pfam" id="PF01261"/>
    </source>
</evidence>
<dbReference type="HOGENOM" id="CLU_766914_0_0_11"/>
<dbReference type="OrthoDB" id="1900402at2"/>
<dbReference type="eggNOG" id="COG1082">
    <property type="taxonomic scope" value="Bacteria"/>
</dbReference>
<dbReference type="Pfam" id="PF01261">
    <property type="entry name" value="AP_endonuc_2"/>
    <property type="match status" value="1"/>
</dbReference>
<sequence>MTRVGADSSKFPRSLELGAIGTLEAMKAAGLQGTFFRSPFELSRTMDPAELSDVVQAAAALDMYIETGIAKVNPYATPEAPEIREFGRGSYFDGMARIIEAVADAGITELWTATANYKHRLPGLFACDRFRTDVDWEDQLAATEKYLTKLGPVLRGVGAHLNIETHEEITSFETIRLVEAGGPDAFGITFDIANVVCRGEDPSAAARRLAPYVRQTHFRDVALVETDDGYGRFIVPIGTGIIDWPVVLGLLAEHNPNLNISIEGITATRAEMSLFLREPRWAASHRDLTADEFAALERSAAAYGAEVAAGRRPGPAELRANVSEQQELDFFTTSAAALRDVITAAA</sequence>
<dbReference type="InterPro" id="IPR013022">
    <property type="entry name" value="Xyl_isomerase-like_TIM-brl"/>
</dbReference>
<dbReference type="Proteomes" id="UP000002484">
    <property type="component" value="Chromosome"/>
</dbReference>
<dbReference type="SUPFAM" id="SSF51658">
    <property type="entry name" value="Xylose isomerase-like"/>
    <property type="match status" value="1"/>
</dbReference>
<feature type="domain" description="Xylose isomerase-like TIM barrel" evidence="1">
    <location>
        <begin position="24"/>
        <end position="270"/>
    </location>
</feature>